<evidence type="ECO:0000256" key="4">
    <source>
        <dbReference type="ARBA" id="ARBA00023239"/>
    </source>
</evidence>
<evidence type="ECO:0000259" key="6">
    <source>
        <dbReference type="Pfam" id="PF02211"/>
    </source>
</evidence>
<dbReference type="PIRSF" id="PIRSF001427">
    <property type="entry name" value="NHase_beta"/>
    <property type="match status" value="1"/>
</dbReference>
<evidence type="ECO:0000256" key="1">
    <source>
        <dbReference type="ARBA" id="ARBA00004042"/>
    </source>
</evidence>
<feature type="domain" description="Nitrile hydratase beta subunit" evidence="6">
    <location>
        <begin position="114"/>
        <end position="210"/>
    </location>
</feature>
<evidence type="ECO:0000313" key="8">
    <source>
        <dbReference type="EMBL" id="VAV94214.1"/>
    </source>
</evidence>
<comment type="function">
    <text evidence="1">NHase catalyzes the hydration of various nitrile compounds to the corresponding amides.</text>
</comment>
<dbReference type="InterPro" id="IPR003168">
    <property type="entry name" value="Nitrile_hydratase_bsu"/>
</dbReference>
<reference evidence="8" key="1">
    <citation type="submission" date="2018-06" db="EMBL/GenBank/DDBJ databases">
        <authorList>
            <person name="Zhirakovskaya E."/>
        </authorList>
    </citation>
    <scope>NUCLEOTIDE SEQUENCE</scope>
</reference>
<feature type="domain" description="Nitrile hydratase beta subunit-like N-terminal" evidence="7">
    <location>
        <begin position="1"/>
        <end position="96"/>
    </location>
</feature>
<dbReference type="Gene3D" id="1.10.472.20">
    <property type="entry name" value="Nitrile hydratase, beta subunit"/>
    <property type="match status" value="1"/>
</dbReference>
<protein>
    <recommendedName>
        <fullName evidence="3">nitrile hydratase</fullName>
        <ecNumber evidence="3">4.2.1.84</ecNumber>
    </recommendedName>
</protein>
<dbReference type="EC" id="4.2.1.84" evidence="3"/>
<dbReference type="InterPro" id="IPR042262">
    <property type="entry name" value="CN_hydtase_beta_C"/>
</dbReference>
<evidence type="ECO:0000256" key="5">
    <source>
        <dbReference type="ARBA" id="ARBA00044877"/>
    </source>
</evidence>
<dbReference type="InterPro" id="IPR008990">
    <property type="entry name" value="Elect_transpt_acc-like_dom_sf"/>
</dbReference>
<keyword evidence="4 8" id="KW-0456">Lyase</keyword>
<name>A0A3B0RL14_9ZZZZ</name>
<accession>A0A3B0RL14</accession>
<dbReference type="GO" id="GO:0046914">
    <property type="term" value="F:transition metal ion binding"/>
    <property type="evidence" value="ECO:0007669"/>
    <property type="project" value="InterPro"/>
</dbReference>
<evidence type="ECO:0000256" key="2">
    <source>
        <dbReference type="ARBA" id="ARBA00009098"/>
    </source>
</evidence>
<dbReference type="Gene3D" id="2.30.30.50">
    <property type="match status" value="1"/>
</dbReference>
<dbReference type="EMBL" id="UOEC01000116">
    <property type="protein sequence ID" value="VAV94214.1"/>
    <property type="molecule type" value="Genomic_DNA"/>
</dbReference>
<dbReference type="Pfam" id="PF21006">
    <property type="entry name" value="NHase_beta_N"/>
    <property type="match status" value="1"/>
</dbReference>
<proteinExistence type="inferred from homology"/>
<organism evidence="8">
    <name type="scientific">hydrothermal vent metagenome</name>
    <dbReference type="NCBI Taxonomy" id="652676"/>
    <lineage>
        <taxon>unclassified sequences</taxon>
        <taxon>metagenomes</taxon>
        <taxon>ecological metagenomes</taxon>
    </lineage>
</organism>
<dbReference type="SUPFAM" id="SSF50090">
    <property type="entry name" value="Electron transport accessory proteins"/>
    <property type="match status" value="1"/>
</dbReference>
<dbReference type="GO" id="GO:0018822">
    <property type="term" value="F:nitrile hydratase activity"/>
    <property type="evidence" value="ECO:0007669"/>
    <property type="project" value="UniProtKB-EC"/>
</dbReference>
<evidence type="ECO:0000259" key="7">
    <source>
        <dbReference type="Pfam" id="PF21006"/>
    </source>
</evidence>
<dbReference type="Pfam" id="PF02211">
    <property type="entry name" value="NHase_beta_C"/>
    <property type="match status" value="1"/>
</dbReference>
<sequence>MNGGQDLGGVMGFGPVIDEKNEPAFHAHWETRVFAMTLAMGALGLWNIDTGRHARENRPPSQYLNWSYFQIWLAGLNDLLKQNHLLDEDANAASRNLIPLAANKVAATLARGGPANREPQAPAVYKVGDTITTNNNHPRHHTRLPRYLRGKTGEVVIVHGAYVFPDHAAHDKGENPQWLYTVRFKATDLWGKDKNPNDHVHADLWEPYFAK</sequence>
<dbReference type="NCBIfam" id="TIGR03888">
    <property type="entry name" value="nitrile_beta"/>
    <property type="match status" value="1"/>
</dbReference>
<dbReference type="InterPro" id="IPR024690">
    <property type="entry name" value="CN_hydtase_beta_dom_C"/>
</dbReference>
<comment type="similarity">
    <text evidence="2">Belongs to the nitrile hydratase subunit beta family.</text>
</comment>
<evidence type="ECO:0000256" key="3">
    <source>
        <dbReference type="ARBA" id="ARBA00013079"/>
    </source>
</evidence>
<dbReference type="InterPro" id="IPR049054">
    <property type="entry name" value="CN_hydtase_beta-like_N"/>
</dbReference>
<comment type="catalytic activity">
    <reaction evidence="5">
        <text>an aliphatic primary amide = an aliphatic nitrile + H2O</text>
        <dbReference type="Rhea" id="RHEA:12673"/>
        <dbReference type="ChEBI" id="CHEBI:15377"/>
        <dbReference type="ChEBI" id="CHEBI:65285"/>
        <dbReference type="ChEBI" id="CHEBI:80291"/>
        <dbReference type="EC" id="4.2.1.84"/>
    </reaction>
</comment>
<gene>
    <name evidence="8" type="ORF">MNBD_ALPHA08-7</name>
</gene>
<dbReference type="AlphaFoldDB" id="A0A3B0RL14"/>